<dbReference type="RefSeq" id="WP_034644517.1">
    <property type="nucleotide sequence ID" value="NZ_ARZX01000005.1"/>
</dbReference>
<dbReference type="EMBL" id="ARZX01000005">
    <property type="protein sequence ID" value="EWH14110.1"/>
    <property type="molecule type" value="Genomic_DNA"/>
</dbReference>
<dbReference type="Proteomes" id="UP000019275">
    <property type="component" value="Unassembled WGS sequence"/>
</dbReference>
<organism evidence="1 2">
    <name type="scientific">Cellulophaga geojensis KL-A</name>
    <dbReference type="NCBI Taxonomy" id="1328323"/>
    <lineage>
        <taxon>Bacteria</taxon>
        <taxon>Pseudomonadati</taxon>
        <taxon>Bacteroidota</taxon>
        <taxon>Flavobacteriia</taxon>
        <taxon>Flavobacteriales</taxon>
        <taxon>Flavobacteriaceae</taxon>
        <taxon>Cellulophaga</taxon>
    </lineage>
</organism>
<gene>
    <name evidence="1" type="ORF">KLA_05552</name>
</gene>
<dbReference type="InterPro" id="IPR032331">
    <property type="entry name" value="DUF4856"/>
</dbReference>
<evidence type="ECO:0000313" key="1">
    <source>
        <dbReference type="EMBL" id="EWH14110.1"/>
    </source>
</evidence>
<dbReference type="PROSITE" id="PS51257">
    <property type="entry name" value="PROKAR_LIPOPROTEIN"/>
    <property type="match status" value="1"/>
</dbReference>
<evidence type="ECO:0000313" key="2">
    <source>
        <dbReference type="Proteomes" id="UP000019275"/>
    </source>
</evidence>
<sequence>MKVNKLFAGLFLTSVIFTSCSSDDNGDGNDNPNVVVPATYVFENNGESSVDFGGQTTRIQMAEEFISALLDNTSTEEKLDAMFAHEENNNDFSNADLNSSNKSVRSKIAASADYFSTNTTASIAIKENFDLWISAQVTEVFPKWDDDAVAGSAGKIQQIGGGSTRYVNGKGLEYNQAIAKSIIGGLMVDQMLNNYLSIAVLDEGTNAADNDAGTLVDGKNYTNMEHKWDEAYGYLYGNEDTPATPELGKDSFLNKYLASVEADSDFTGIANDIYEAFKLGRAAIVAKDYELRDEQAQIIREKVSKVVAVRSVYYLQSGKEVLESDKASAFHSLSEALGFINSLRFTRDTVTDSPVLDAATIDGYMDTLMSGNGFWDVTPATLDQISNEIAAAYGFTTEETVN</sequence>
<name>A0ABN0RQC9_9FLAO</name>
<accession>A0ABN0RQC9</accession>
<protein>
    <recommendedName>
        <fullName evidence="3">DUF4856 domain-containing protein</fullName>
    </recommendedName>
</protein>
<evidence type="ECO:0008006" key="3">
    <source>
        <dbReference type="Google" id="ProtNLM"/>
    </source>
</evidence>
<keyword evidence="2" id="KW-1185">Reference proteome</keyword>
<reference evidence="1 2" key="1">
    <citation type="journal article" date="2014" name="Genome Announc.">
        <title>Draft Genome Sequence of the Carrageenan-Degrading Bacterium Cellulophaga sp. Strain KL-A, Isolated from Decaying Marine Algae.</title>
        <authorList>
            <person name="Shan D."/>
            <person name="Ying J."/>
            <person name="Li X."/>
            <person name="Gao Z."/>
            <person name="Wei G."/>
            <person name="Shao Z."/>
        </authorList>
    </citation>
    <scope>NUCLEOTIDE SEQUENCE [LARGE SCALE GENOMIC DNA]</scope>
    <source>
        <strain evidence="1 2">KL-A</strain>
    </source>
</reference>
<proteinExistence type="predicted"/>
<comment type="caution">
    <text evidence="1">The sequence shown here is derived from an EMBL/GenBank/DDBJ whole genome shotgun (WGS) entry which is preliminary data.</text>
</comment>
<dbReference type="Pfam" id="PF16148">
    <property type="entry name" value="DUF4856"/>
    <property type="match status" value="1"/>
</dbReference>